<evidence type="ECO:0000313" key="3">
    <source>
        <dbReference type="Proteomes" id="UP001307849"/>
    </source>
</evidence>
<organism evidence="2 3">
    <name type="scientific">Arthrobotrys conoides</name>
    <dbReference type="NCBI Taxonomy" id="74498"/>
    <lineage>
        <taxon>Eukaryota</taxon>
        <taxon>Fungi</taxon>
        <taxon>Dikarya</taxon>
        <taxon>Ascomycota</taxon>
        <taxon>Pezizomycotina</taxon>
        <taxon>Orbiliomycetes</taxon>
        <taxon>Orbiliales</taxon>
        <taxon>Orbiliaceae</taxon>
        <taxon>Arthrobotrys</taxon>
    </lineage>
</organism>
<gene>
    <name evidence="2" type="ORF">TWF506_011280</name>
</gene>
<protein>
    <submittedName>
        <fullName evidence="2">Uncharacterized protein</fullName>
    </submittedName>
</protein>
<accession>A0AAN8N0X0</accession>
<keyword evidence="3" id="KW-1185">Reference proteome</keyword>
<sequence>MRAIIDAPPPVSGLPVRLCVKSLFLPSESFFPRADNFRFQKPFRFGWSHQLPEEPSASNLEDHPKSTEEDRTSSITQLNAAAADERAFRGGSLAEDPQNAEISFNLREPEPKEQLQLYQKTIVEFFKSCKNLREICIAQGIGWKTERMKYWIYVVTNYALPVVASRVKKMRIMVPQLRRAYIPVISDYFFIEPEEGERKVFSRSLKSLDITIHSMQEFRIPGNKDTIIKNQIAKFFPNVPNIESFGIAMTDLTRTPSPQIFSPLSAGAHLTSLNFCTIFISDTVTNHSSFEDFKTMIVSVPYLKSLEMKCIVLYHPYRAYDPDTDLPAPKPEAMLPSWGSELLPPINWATIFELLRKRLLHLTSYSFRHLMYGGGFVCPRKHRGGKVMLVVPTDQRYKMLKGEDSIDLLRADELISPYPRDYTELEALKQEVCNRRKVVGLGGGG</sequence>
<name>A0AAN8N0X0_9PEZI</name>
<proteinExistence type="predicted"/>
<reference evidence="2 3" key="1">
    <citation type="submission" date="2019-10" db="EMBL/GenBank/DDBJ databases">
        <authorList>
            <person name="Palmer J.M."/>
        </authorList>
    </citation>
    <scope>NUCLEOTIDE SEQUENCE [LARGE SCALE GENOMIC DNA]</scope>
    <source>
        <strain evidence="2 3">TWF506</strain>
    </source>
</reference>
<dbReference type="Proteomes" id="UP001307849">
    <property type="component" value="Unassembled WGS sequence"/>
</dbReference>
<dbReference type="AlphaFoldDB" id="A0AAN8N0X0"/>
<comment type="caution">
    <text evidence="2">The sequence shown here is derived from an EMBL/GenBank/DDBJ whole genome shotgun (WGS) entry which is preliminary data.</text>
</comment>
<evidence type="ECO:0000256" key="1">
    <source>
        <dbReference type="SAM" id="MobiDB-lite"/>
    </source>
</evidence>
<dbReference type="EMBL" id="JAVHJM010000009">
    <property type="protein sequence ID" value="KAK6506365.1"/>
    <property type="molecule type" value="Genomic_DNA"/>
</dbReference>
<feature type="compositionally biased region" description="Basic and acidic residues" evidence="1">
    <location>
        <begin position="60"/>
        <end position="72"/>
    </location>
</feature>
<evidence type="ECO:0000313" key="2">
    <source>
        <dbReference type="EMBL" id="KAK6506365.1"/>
    </source>
</evidence>
<feature type="region of interest" description="Disordered" evidence="1">
    <location>
        <begin position="52"/>
        <end position="74"/>
    </location>
</feature>